<dbReference type="SMART" id="SM00304">
    <property type="entry name" value="HAMP"/>
    <property type="match status" value="1"/>
</dbReference>
<keyword evidence="3 8" id="KW-0808">Transferase</keyword>
<keyword evidence="6" id="KW-0812">Transmembrane</keyword>
<keyword evidence="6" id="KW-0472">Membrane</keyword>
<dbReference type="InterPro" id="IPR050640">
    <property type="entry name" value="Bact_2-comp_sensor_kinase"/>
</dbReference>
<evidence type="ECO:0000256" key="4">
    <source>
        <dbReference type="ARBA" id="ARBA00022777"/>
    </source>
</evidence>
<evidence type="ECO:0000256" key="6">
    <source>
        <dbReference type="SAM" id="Phobius"/>
    </source>
</evidence>
<dbReference type="InterPro" id="IPR003660">
    <property type="entry name" value="HAMP_dom"/>
</dbReference>
<evidence type="ECO:0000256" key="3">
    <source>
        <dbReference type="ARBA" id="ARBA00022679"/>
    </source>
</evidence>
<dbReference type="Pfam" id="PF06580">
    <property type="entry name" value="His_kinase"/>
    <property type="match status" value="1"/>
</dbReference>
<evidence type="ECO:0000256" key="1">
    <source>
        <dbReference type="ARBA" id="ARBA00004370"/>
    </source>
</evidence>
<dbReference type="GO" id="GO:0000155">
    <property type="term" value="F:phosphorelay sensor kinase activity"/>
    <property type="evidence" value="ECO:0007669"/>
    <property type="project" value="InterPro"/>
</dbReference>
<keyword evidence="5" id="KW-0175">Coiled coil</keyword>
<proteinExistence type="predicted"/>
<feature type="domain" description="HAMP" evidence="7">
    <location>
        <begin position="305"/>
        <end position="357"/>
    </location>
</feature>
<name>A0A564W3C7_9FIRM</name>
<reference evidence="8 9" key="1">
    <citation type="submission" date="2019-07" db="EMBL/GenBank/DDBJ databases">
        <authorList>
            <person name="Hibberd C M."/>
            <person name="Gehrig L. J."/>
            <person name="Chang H.-W."/>
            <person name="Venkatesh S."/>
        </authorList>
    </citation>
    <scope>NUCLEOTIDE SEQUENCE [LARGE SCALE GENOMIC DNA]</scope>
    <source>
        <strain evidence="8">Blautia_luti_SSTS_Bg7063</strain>
    </source>
</reference>
<dbReference type="Pfam" id="PF00672">
    <property type="entry name" value="HAMP"/>
    <property type="match status" value="1"/>
</dbReference>
<keyword evidence="4 8" id="KW-0418">Kinase</keyword>
<sequence>MGKRLKIFNNISILKKILLVNFTIILIMFILLGISNYFISKRMLSEGYIDSSKKIILQLGQNLDVRIKQFNEFVVKESFESDIYKALNPIYNERRLEAQKRIQSFSTNIMNYNKYVEVVLVMDDHGNHYKYANFPKRANKYVQEDLTDIKKAKEMCGKAYWTPYNNKLVFCSRLVFDKNTMLPVGVLTIGLNIDFFQNIYNDITTEENDILVLNCNQQVLVESEQNIGKIVKSINHMDVQEQGVFYKDKEYLVTYKILEKSGICIINLIDTKNISNKAGKMLISTWYVIVVAIILSILLALWLYKEVESSLKILSARIADVKKGDFSPKNTVVTQDEIGSVINAFDQMVIKIEELMDNVAKETTQRKNAQLKALQFEYDALQSKLNPHFLYNTLESINSLAKLNHDDIVADSINLLGNYLRETISNRGRYVMLREEIMNVRHYIILQNMSFGGRIHLDFDLDPILMDTIVPKLILQPLVENSIVHGIEPRAGYGYICIEARCSGKDMEITIEDNGIGISEEWIKGNIVDENRENKHTRVGLEAVHKRLKILYGEKYGIKIRRGNISGTIVTLKMPIVFKGEDLNEI</sequence>
<dbReference type="PROSITE" id="PS50885">
    <property type="entry name" value="HAMP"/>
    <property type="match status" value="1"/>
</dbReference>
<comment type="subcellular location">
    <subcellularLocation>
        <location evidence="1">Membrane</location>
    </subcellularLocation>
</comment>
<evidence type="ECO:0000313" key="9">
    <source>
        <dbReference type="Proteomes" id="UP000408482"/>
    </source>
</evidence>
<dbReference type="Gene3D" id="6.10.340.10">
    <property type="match status" value="1"/>
</dbReference>
<dbReference type="Gene3D" id="3.30.565.10">
    <property type="entry name" value="Histidine kinase-like ATPase, C-terminal domain"/>
    <property type="match status" value="1"/>
</dbReference>
<dbReference type="PANTHER" id="PTHR34220">
    <property type="entry name" value="SENSOR HISTIDINE KINASE YPDA"/>
    <property type="match status" value="1"/>
</dbReference>
<gene>
    <name evidence="8" type="primary">ypdA_8</name>
    <name evidence="8" type="ORF">RSSSTS7063_03707</name>
</gene>
<accession>A0A564W3C7</accession>
<keyword evidence="2" id="KW-0597">Phosphoprotein</keyword>
<dbReference type="InterPro" id="IPR003594">
    <property type="entry name" value="HATPase_dom"/>
</dbReference>
<protein>
    <submittedName>
        <fullName evidence="8">Sensor histidine kinase YpdA</fullName>
        <ecNumber evidence="8">2.7.13.3</ecNumber>
    </submittedName>
</protein>
<dbReference type="Pfam" id="PF02518">
    <property type="entry name" value="HATPase_c"/>
    <property type="match status" value="1"/>
</dbReference>
<dbReference type="InterPro" id="IPR036890">
    <property type="entry name" value="HATPase_C_sf"/>
</dbReference>
<dbReference type="InterPro" id="IPR010559">
    <property type="entry name" value="Sig_transdc_His_kin_internal"/>
</dbReference>
<evidence type="ECO:0000256" key="2">
    <source>
        <dbReference type="ARBA" id="ARBA00022553"/>
    </source>
</evidence>
<keyword evidence="6" id="KW-1133">Transmembrane helix</keyword>
<dbReference type="AlphaFoldDB" id="A0A564W3C7"/>
<feature type="transmembrane region" description="Helical" evidence="6">
    <location>
        <begin position="17"/>
        <end position="39"/>
    </location>
</feature>
<evidence type="ECO:0000259" key="7">
    <source>
        <dbReference type="PROSITE" id="PS50885"/>
    </source>
</evidence>
<dbReference type="SUPFAM" id="SSF55874">
    <property type="entry name" value="ATPase domain of HSP90 chaperone/DNA topoisomerase II/histidine kinase"/>
    <property type="match status" value="1"/>
</dbReference>
<dbReference type="Proteomes" id="UP000408482">
    <property type="component" value="Unassembled WGS sequence"/>
</dbReference>
<feature type="coiled-coil region" evidence="5">
    <location>
        <begin position="352"/>
        <end position="384"/>
    </location>
</feature>
<dbReference type="PANTHER" id="PTHR34220:SF7">
    <property type="entry name" value="SENSOR HISTIDINE KINASE YPDA"/>
    <property type="match status" value="1"/>
</dbReference>
<dbReference type="CDD" id="cd06225">
    <property type="entry name" value="HAMP"/>
    <property type="match status" value="1"/>
</dbReference>
<dbReference type="RefSeq" id="WP_144094027.1">
    <property type="nucleotide sequence ID" value="NZ_CABHMX010000049.1"/>
</dbReference>
<dbReference type="EMBL" id="CABHNW010000099">
    <property type="protein sequence ID" value="VUX39419.1"/>
    <property type="molecule type" value="Genomic_DNA"/>
</dbReference>
<dbReference type="GO" id="GO:0016020">
    <property type="term" value="C:membrane"/>
    <property type="evidence" value="ECO:0007669"/>
    <property type="project" value="UniProtKB-SubCell"/>
</dbReference>
<dbReference type="EC" id="2.7.13.3" evidence="8"/>
<evidence type="ECO:0000256" key="5">
    <source>
        <dbReference type="SAM" id="Coils"/>
    </source>
</evidence>
<organism evidence="8 9">
    <name type="scientific">Blautia luti</name>
    <dbReference type="NCBI Taxonomy" id="89014"/>
    <lineage>
        <taxon>Bacteria</taxon>
        <taxon>Bacillati</taxon>
        <taxon>Bacillota</taxon>
        <taxon>Clostridia</taxon>
        <taxon>Lachnospirales</taxon>
        <taxon>Lachnospiraceae</taxon>
        <taxon>Blautia</taxon>
    </lineage>
</organism>
<keyword evidence="9" id="KW-1185">Reference proteome</keyword>
<feature type="transmembrane region" description="Helical" evidence="6">
    <location>
        <begin position="282"/>
        <end position="304"/>
    </location>
</feature>
<evidence type="ECO:0000313" key="8">
    <source>
        <dbReference type="EMBL" id="VUX39419.1"/>
    </source>
</evidence>